<accession>A0A517QGP6</accession>
<name>A0A517QGP6_9PLAN</name>
<dbReference type="InterPro" id="IPR006626">
    <property type="entry name" value="PbH1"/>
</dbReference>
<dbReference type="Pfam" id="PF11924">
    <property type="entry name" value="IAT_beta"/>
    <property type="match status" value="1"/>
</dbReference>
<organism evidence="3 4">
    <name type="scientific">Thalassoglobus polymorphus</name>
    <dbReference type="NCBI Taxonomy" id="2527994"/>
    <lineage>
        <taxon>Bacteria</taxon>
        <taxon>Pseudomonadati</taxon>
        <taxon>Planctomycetota</taxon>
        <taxon>Planctomycetia</taxon>
        <taxon>Planctomycetales</taxon>
        <taxon>Planctomycetaceae</taxon>
        <taxon>Thalassoglobus</taxon>
    </lineage>
</organism>
<dbReference type="SUPFAM" id="SSF51126">
    <property type="entry name" value="Pectin lyase-like"/>
    <property type="match status" value="1"/>
</dbReference>
<feature type="region of interest" description="Disordered" evidence="1">
    <location>
        <begin position="1"/>
        <end position="23"/>
    </location>
</feature>
<dbReference type="EMBL" id="CP036267">
    <property type="protein sequence ID" value="QDT30809.1"/>
    <property type="molecule type" value="Genomic_DNA"/>
</dbReference>
<dbReference type="Proteomes" id="UP000315724">
    <property type="component" value="Chromosome"/>
</dbReference>
<gene>
    <name evidence="3" type="ORF">Mal48_00360</name>
</gene>
<dbReference type="KEGG" id="tpol:Mal48_00360"/>
<feature type="domain" description="Inverse autotransporter beta-domain" evidence="2">
    <location>
        <begin position="134"/>
        <end position="227"/>
    </location>
</feature>
<proteinExistence type="predicted"/>
<keyword evidence="4" id="KW-1185">Reference proteome</keyword>
<feature type="compositionally biased region" description="Polar residues" evidence="1">
    <location>
        <begin position="1"/>
        <end position="22"/>
    </location>
</feature>
<dbReference type="InterPro" id="IPR024519">
    <property type="entry name" value="IAT_beta"/>
</dbReference>
<dbReference type="InterPro" id="IPR038177">
    <property type="entry name" value="IAT_beta_sf"/>
</dbReference>
<dbReference type="Gene3D" id="2.40.160.160">
    <property type="entry name" value="Inverse autotransporter, beta-domain"/>
    <property type="match status" value="1"/>
</dbReference>
<evidence type="ECO:0000313" key="4">
    <source>
        <dbReference type="Proteomes" id="UP000315724"/>
    </source>
</evidence>
<sequence length="1387" mass="146708">MTNQIHQSRRQTPVQSPASQDGTWGMHMSLLQRASQATRLFNRASLQRASVKTGRYVAAFALALGIASPTFSDDQFPGDIDYTIPVNAHSIPDYSGSLKSQPTNGVGGFGMMGRAGHEAGDTVGREGSLTYFDLAPYTFHGDTMFFGDGRLFVTNRGKMGGSAGLGMRHFFPSKNTVLGSTFYYDHDESRGVTFEQFTIAGEILTEFFDVRTNVYIPFGDKQQVTDVRFEPGTQMFVDAIGPGGSVQGSNISFQSRTFSSAALEGFDTLLSTPIQGTLAEKHNLEVSAGAYHYQARGLDLEKVTGFKLRMDGDFLDRLSHMFLEVTSDNVFNTNVVFGADVNYWGHLDPQPRLGKSQYSRMASWVRRSRTVSTLDNSALNAPELAINPDDGDPYLIYHVRNNPNPPPGNFPAPLGNGSLSMPFQYIQEAIDESPFADIVFVQANSVFDGVVDGNGNATAVLRDNVLVLGEGVPLTIPVVGIVNEIDLPTVTPGPASRPIIQNVTGPVITMGNNSRFAGFTIQDYADGPAILASGIDSAELNELIINNSTGTLGSGIEIDSSTGGFVLENIAISNTSGNAFSVTGGNATVVFNGENTITNSSGLSVLIEDAGGSVNMRNTSIMDDGGEGILVRGTTATSSTANVTFDQIELLNTNTGESGAFQVENHSAGVTVANAMTIDTPLTGGISVLNLQSTGSVVFQGAVTITDRNDHGLLIQDIAEGPDPFNPGADRAGLVTFQDTLTINGLGTAPSATAAIEVQSSSGTITLNNVAIDTSLAQGIDIQDIMDTGTTIGRFVVVGQTSIRNVLGNSINIENVQKSMYQIVFTDVDINNRGSAGIDVDTSSAFTQFLGSVLIDNQLGTTAPAIVINDNSGDIGFNLVSVQNALGALSSDSGVQITDNTNAAPNEMADVSFTRLDVEFFGNSGVDDDTAVRISGNDNVQVSTGTLDATDATAIRVTNNLRHNLMFESITASNDRFGIFVGDSIGSFIVTGVGQNAASGGEISQMTVDGAHFNDTQYVELGYMDFLGNNLGIHGQTIIVEGAGIDPEVLLLGLDIRNSDREAILMENVSDFTLMDSTLVNNGTGANQQQIDFLATIDEIDIDGDGVDDDPDDLVTYNVNIVNNSVMDGQTTLAGTDMIALRTGGAIGKGAPLNFNLLNNGIPGAMTFAGLTPNRSNGAAVNVTWTGESQIIMDSNTILFANGPNNQTGVELNIDGIADVLYSNNDLASSGINDIGLDFTFLESTNLIISNNLRRDEDNNVIAGSGFQMTGNGATGMSLTFQSGGNNIAIENNQINLVGFDSTGIAFERIFASSNVAINGNGIFMVTDFDNAREEGIIFRDVRGVINLSGNVNNEIPLGTFFPWYLDFFIPAGTSNGQIIVNGNAVP</sequence>
<dbReference type="InterPro" id="IPR011050">
    <property type="entry name" value="Pectin_lyase_fold/virulence"/>
</dbReference>
<evidence type="ECO:0000259" key="2">
    <source>
        <dbReference type="Pfam" id="PF11924"/>
    </source>
</evidence>
<dbReference type="SMART" id="SM00710">
    <property type="entry name" value="PbH1"/>
    <property type="match status" value="11"/>
</dbReference>
<protein>
    <recommendedName>
        <fullName evidence="2">Inverse autotransporter beta-domain domain-containing protein</fullName>
    </recommendedName>
</protein>
<reference evidence="3 4" key="1">
    <citation type="submission" date="2019-02" db="EMBL/GenBank/DDBJ databases">
        <title>Deep-cultivation of Planctomycetes and their phenomic and genomic characterization uncovers novel biology.</title>
        <authorList>
            <person name="Wiegand S."/>
            <person name="Jogler M."/>
            <person name="Boedeker C."/>
            <person name="Pinto D."/>
            <person name="Vollmers J."/>
            <person name="Rivas-Marin E."/>
            <person name="Kohn T."/>
            <person name="Peeters S.H."/>
            <person name="Heuer A."/>
            <person name="Rast P."/>
            <person name="Oberbeckmann S."/>
            <person name="Bunk B."/>
            <person name="Jeske O."/>
            <person name="Meyerdierks A."/>
            <person name="Storesund J.E."/>
            <person name="Kallscheuer N."/>
            <person name="Luecker S."/>
            <person name="Lage O.M."/>
            <person name="Pohl T."/>
            <person name="Merkel B.J."/>
            <person name="Hornburger P."/>
            <person name="Mueller R.-W."/>
            <person name="Bruemmer F."/>
            <person name="Labrenz M."/>
            <person name="Spormann A.M."/>
            <person name="Op den Camp H."/>
            <person name="Overmann J."/>
            <person name="Amann R."/>
            <person name="Jetten M.S.M."/>
            <person name="Mascher T."/>
            <person name="Medema M.H."/>
            <person name="Devos D.P."/>
            <person name="Kaster A.-K."/>
            <person name="Ovreas L."/>
            <person name="Rohde M."/>
            <person name="Galperin M.Y."/>
            <person name="Jogler C."/>
        </authorList>
    </citation>
    <scope>NUCLEOTIDE SEQUENCE [LARGE SCALE GENOMIC DNA]</scope>
    <source>
        <strain evidence="3 4">Mal48</strain>
    </source>
</reference>
<evidence type="ECO:0000256" key="1">
    <source>
        <dbReference type="SAM" id="MobiDB-lite"/>
    </source>
</evidence>
<evidence type="ECO:0000313" key="3">
    <source>
        <dbReference type="EMBL" id="QDT30809.1"/>
    </source>
</evidence>